<evidence type="ECO:0000313" key="6">
    <source>
        <dbReference type="EMBL" id="GGG29558.1"/>
    </source>
</evidence>
<dbReference type="AlphaFoldDB" id="A0A917G9I4"/>
<evidence type="ECO:0008006" key="8">
    <source>
        <dbReference type="Google" id="ProtNLM"/>
    </source>
</evidence>
<keyword evidence="7" id="KW-1185">Reference proteome</keyword>
<dbReference type="RefSeq" id="WP_188548039.1">
    <property type="nucleotide sequence ID" value="NZ_BMCU01000010.1"/>
</dbReference>
<dbReference type="EMBL" id="BMCU01000010">
    <property type="protein sequence ID" value="GGG29558.1"/>
    <property type="molecule type" value="Genomic_DNA"/>
</dbReference>
<evidence type="ECO:0000256" key="1">
    <source>
        <dbReference type="ARBA" id="ARBA00004141"/>
    </source>
</evidence>
<keyword evidence="4 5" id="KW-0472">Membrane</keyword>
<keyword evidence="2 5" id="KW-0812">Transmembrane</keyword>
<comment type="subcellular location">
    <subcellularLocation>
        <location evidence="1">Membrane</location>
        <topology evidence="1">Multi-pass membrane protein</topology>
    </subcellularLocation>
</comment>
<organism evidence="6 7">
    <name type="scientific">Rhodococcoides trifolii</name>
    <dbReference type="NCBI Taxonomy" id="908250"/>
    <lineage>
        <taxon>Bacteria</taxon>
        <taxon>Bacillati</taxon>
        <taxon>Actinomycetota</taxon>
        <taxon>Actinomycetes</taxon>
        <taxon>Mycobacteriales</taxon>
        <taxon>Nocardiaceae</taxon>
        <taxon>Rhodococcoides</taxon>
    </lineage>
</organism>
<feature type="transmembrane region" description="Helical" evidence="5">
    <location>
        <begin position="6"/>
        <end position="24"/>
    </location>
</feature>
<feature type="transmembrane region" description="Helical" evidence="5">
    <location>
        <begin position="94"/>
        <end position="114"/>
    </location>
</feature>
<feature type="transmembrane region" description="Helical" evidence="5">
    <location>
        <begin position="69"/>
        <end position="87"/>
    </location>
</feature>
<dbReference type="InterPro" id="IPR032808">
    <property type="entry name" value="DoxX"/>
</dbReference>
<name>A0A917G9I4_9NOCA</name>
<gene>
    <name evidence="6" type="ORF">GCM10007304_49250</name>
</gene>
<dbReference type="GO" id="GO:0016020">
    <property type="term" value="C:membrane"/>
    <property type="evidence" value="ECO:0007669"/>
    <property type="project" value="UniProtKB-SubCell"/>
</dbReference>
<reference evidence="6" key="1">
    <citation type="journal article" date="2014" name="Int. J. Syst. Evol. Microbiol.">
        <title>Complete genome sequence of Corynebacterium casei LMG S-19264T (=DSM 44701T), isolated from a smear-ripened cheese.</title>
        <authorList>
            <consortium name="US DOE Joint Genome Institute (JGI-PGF)"/>
            <person name="Walter F."/>
            <person name="Albersmeier A."/>
            <person name="Kalinowski J."/>
            <person name="Ruckert C."/>
        </authorList>
    </citation>
    <scope>NUCLEOTIDE SEQUENCE</scope>
    <source>
        <strain evidence="6">CCM 7905</strain>
    </source>
</reference>
<accession>A0A917G9I4</accession>
<protein>
    <recommendedName>
        <fullName evidence="8">DoxX family protein</fullName>
    </recommendedName>
</protein>
<sequence length="115" mass="11602">MAIVAIVVNAFLAIALTLSAIGKLTKNEQALAGIRSVGFPDDKIPLLAVVELAGAVGLIIGIFFTPLAIAAAIGVVLYFVGAVVGHIRVKDGQFGPAAFLLVLALVAVIVNAIAA</sequence>
<evidence type="ECO:0000256" key="2">
    <source>
        <dbReference type="ARBA" id="ARBA00022692"/>
    </source>
</evidence>
<evidence type="ECO:0000256" key="5">
    <source>
        <dbReference type="SAM" id="Phobius"/>
    </source>
</evidence>
<keyword evidence="3 5" id="KW-1133">Transmembrane helix</keyword>
<reference evidence="6" key="2">
    <citation type="submission" date="2020-09" db="EMBL/GenBank/DDBJ databases">
        <authorList>
            <person name="Sun Q."/>
            <person name="Sedlacek I."/>
        </authorList>
    </citation>
    <scope>NUCLEOTIDE SEQUENCE</scope>
    <source>
        <strain evidence="6">CCM 7905</strain>
    </source>
</reference>
<proteinExistence type="predicted"/>
<evidence type="ECO:0000256" key="4">
    <source>
        <dbReference type="ARBA" id="ARBA00023136"/>
    </source>
</evidence>
<dbReference type="Proteomes" id="UP000654257">
    <property type="component" value="Unassembled WGS sequence"/>
</dbReference>
<evidence type="ECO:0000313" key="7">
    <source>
        <dbReference type="Proteomes" id="UP000654257"/>
    </source>
</evidence>
<evidence type="ECO:0000256" key="3">
    <source>
        <dbReference type="ARBA" id="ARBA00022989"/>
    </source>
</evidence>
<dbReference type="Pfam" id="PF13564">
    <property type="entry name" value="DoxX_2"/>
    <property type="match status" value="1"/>
</dbReference>
<comment type="caution">
    <text evidence="6">The sequence shown here is derived from an EMBL/GenBank/DDBJ whole genome shotgun (WGS) entry which is preliminary data.</text>
</comment>